<dbReference type="GO" id="GO:0005759">
    <property type="term" value="C:mitochondrial matrix"/>
    <property type="evidence" value="ECO:0007669"/>
    <property type="project" value="TreeGrafter"/>
</dbReference>
<dbReference type="InterPro" id="IPR050870">
    <property type="entry name" value="FAST_kinase"/>
</dbReference>
<evidence type="ECO:0000313" key="1">
    <source>
        <dbReference type="EMBL" id="KAF4677775.1"/>
    </source>
</evidence>
<dbReference type="GO" id="GO:0044528">
    <property type="term" value="P:regulation of mitochondrial mRNA stability"/>
    <property type="evidence" value="ECO:0007669"/>
    <property type="project" value="TreeGrafter"/>
</dbReference>
<dbReference type="EMBL" id="JAAPAO010000008">
    <property type="protein sequence ID" value="KAF4677775.1"/>
    <property type="molecule type" value="Genomic_DNA"/>
</dbReference>
<evidence type="ECO:0000313" key="2">
    <source>
        <dbReference type="Proteomes" id="UP000591131"/>
    </source>
</evidence>
<sequence>MPASKVRKGLDPLVYQLYKAAKSNTSNRRVREETLEVLAAATNAVKDSFTPDDLSVLAWSASKIGHTSPKFWKVAVNLTEVYAHEFSARSATRLLEAFSLARGSRDRRRPASALLGLFAEPPGEPLTEQGVCQLLRALVNLKMIDVIPTWLLQEGLRLLDEPPQSTTMVEPPRCLVPLMWPLSRIPTTAEMAASTVARLIRGGRVDYTRMTTTDAALLVHSLAKAWNTTEGVLWACGRCNIRSLMEECTEDWHPLMAVDLKSFDPQALANLLWGVGRINRRQLPCWIPVDDVQAAFAAQSSKADLFSVSMIACALAYEESCGVDEVFTSLWEFVRQQLLHRPSQLEEGAGDLAGLLWAFSRRGHLEAVLELSLICEGSLLSLPTDLRALAMWGMAHAGINLPEQLGRELLTSLHRPTASPPSSSVITSLVALDQLCPNLNAFLPANLQSIRAADLWRLLSIRNAPLQQRRDALALAVRKREEAPAYAAAYFARCLDPSAGFLPPAGIRLRLLRELTLSGLDKCPSRYLPALACHLTIILRQSISQRHRRECMSSVRIPAAVARLASASKKTQSERTKGSQPRLKGMFNAALLAIERDFSPEGLAKIAWSCAKLKHQDETFYLQLSQLASDNATSFSLHTVGLFLEPLALYQSPWPLSCIDTIMRQLAIMPEVNTVAGDLCRVLTALARLGSRPQLPEWIVLASLEMIRGGHPVRDPIAEAGIYGSHVQQVCWALARIPSTRVLIQKTLVDALISHNLVSSSPIHVVMIYDPLERPIGESCQPLLVQNAKCLLLQVQWPAWCSSVDLVMVSGQLPLMSLRDLAIIAPSLAKIEDDTVDGRVFDGIWDQLQNLPTDSFCIDRSDSSHLASIIWSFSWRRQTDRVRLLSSSVINFLPQLPAETQGIALWALANAGLRLTAQAAAEVQRSLLARPITPYTANALISLWVLRPSQKVVFPSTLNDFPLPDLWKLVSIRAAPSIERRRVLSLALRQRANVPPSAAAYYAGCLTTDEGFLRCTRLRLSLLSDILKVNLMSPKYLTKLACHLSELI</sequence>
<proteinExistence type="predicted"/>
<comment type="caution">
    <text evidence="1">The sequence shown here is derived from an EMBL/GenBank/DDBJ whole genome shotgun (WGS) entry which is preliminary data.</text>
</comment>
<keyword evidence="2" id="KW-1185">Reference proteome</keyword>
<protein>
    <submittedName>
        <fullName evidence="1">Uncharacterized protein</fullName>
    </submittedName>
</protein>
<dbReference type="GO" id="GO:1901259">
    <property type="term" value="P:chloroplast rRNA processing"/>
    <property type="evidence" value="ECO:0007669"/>
    <property type="project" value="TreeGrafter"/>
</dbReference>
<dbReference type="GO" id="GO:0009507">
    <property type="term" value="C:chloroplast"/>
    <property type="evidence" value="ECO:0007669"/>
    <property type="project" value="GOC"/>
</dbReference>
<dbReference type="GO" id="GO:0000963">
    <property type="term" value="P:mitochondrial RNA processing"/>
    <property type="evidence" value="ECO:0007669"/>
    <property type="project" value="TreeGrafter"/>
</dbReference>
<accession>A0A7J6N1Q3</accession>
<name>A0A7J6N1Q3_PERCH</name>
<dbReference type="AlphaFoldDB" id="A0A7J6N1Q3"/>
<reference evidence="1 2" key="1">
    <citation type="submission" date="2020-04" db="EMBL/GenBank/DDBJ databases">
        <title>Perkinsus chesapeaki whole genome sequence.</title>
        <authorList>
            <person name="Bogema D.R."/>
        </authorList>
    </citation>
    <scope>NUCLEOTIDE SEQUENCE [LARGE SCALE GENOMIC DNA]</scope>
    <source>
        <strain evidence="1">ATCC PRA-425</strain>
    </source>
</reference>
<dbReference type="PANTHER" id="PTHR21228:SF40">
    <property type="entry name" value="LD45607P"/>
    <property type="match status" value="1"/>
</dbReference>
<organism evidence="1 2">
    <name type="scientific">Perkinsus chesapeaki</name>
    <name type="common">Clam parasite</name>
    <name type="synonym">Perkinsus andrewsi</name>
    <dbReference type="NCBI Taxonomy" id="330153"/>
    <lineage>
        <taxon>Eukaryota</taxon>
        <taxon>Sar</taxon>
        <taxon>Alveolata</taxon>
        <taxon>Perkinsozoa</taxon>
        <taxon>Perkinsea</taxon>
        <taxon>Perkinsida</taxon>
        <taxon>Perkinsidae</taxon>
        <taxon>Perkinsus</taxon>
    </lineage>
</organism>
<dbReference type="Proteomes" id="UP000591131">
    <property type="component" value="Unassembled WGS sequence"/>
</dbReference>
<dbReference type="OrthoDB" id="10506154at2759"/>
<dbReference type="GO" id="GO:0035770">
    <property type="term" value="C:ribonucleoprotein granule"/>
    <property type="evidence" value="ECO:0007669"/>
    <property type="project" value="TreeGrafter"/>
</dbReference>
<gene>
    <name evidence="1" type="ORF">FOL47_010369</name>
</gene>
<dbReference type="GO" id="GO:0003723">
    <property type="term" value="F:RNA binding"/>
    <property type="evidence" value="ECO:0007669"/>
    <property type="project" value="TreeGrafter"/>
</dbReference>
<dbReference type="PANTHER" id="PTHR21228">
    <property type="entry name" value="FAST LEU-RICH DOMAIN-CONTAINING"/>
    <property type="match status" value="1"/>
</dbReference>